<dbReference type="PANTHER" id="PTHR10728">
    <property type="entry name" value="CYTOSOLIC PHOSPHOLIPASE A2"/>
    <property type="match status" value="1"/>
</dbReference>
<dbReference type="Gene3D" id="3.40.1090.10">
    <property type="entry name" value="Cytosolic phospholipase A2 catalytic domain"/>
    <property type="match status" value="2"/>
</dbReference>
<feature type="transmembrane region" description="Helical" evidence="8">
    <location>
        <begin position="553"/>
        <end position="578"/>
    </location>
</feature>
<dbReference type="InterPro" id="IPR016035">
    <property type="entry name" value="Acyl_Trfase/lysoPLipase"/>
</dbReference>
<evidence type="ECO:0000256" key="8">
    <source>
        <dbReference type="SAM" id="Phobius"/>
    </source>
</evidence>
<feature type="region of interest" description="Disordered" evidence="7">
    <location>
        <begin position="116"/>
        <end position="139"/>
    </location>
</feature>
<dbReference type="SMART" id="SM00022">
    <property type="entry name" value="PLAc"/>
    <property type="match status" value="1"/>
</dbReference>
<evidence type="ECO:0000256" key="5">
    <source>
        <dbReference type="PROSITE-ProRule" id="PRU00555"/>
    </source>
</evidence>
<dbReference type="OrthoDB" id="6121437at2759"/>
<comment type="catalytic activity">
    <reaction evidence="6">
        <text>a 1-acyl-sn-glycero-3-phosphocholine + H2O = sn-glycerol 3-phosphocholine + a fatty acid + H(+)</text>
        <dbReference type="Rhea" id="RHEA:15177"/>
        <dbReference type="ChEBI" id="CHEBI:15377"/>
        <dbReference type="ChEBI" id="CHEBI:15378"/>
        <dbReference type="ChEBI" id="CHEBI:16870"/>
        <dbReference type="ChEBI" id="CHEBI:28868"/>
        <dbReference type="ChEBI" id="CHEBI:58168"/>
        <dbReference type="EC" id="3.1.1.5"/>
    </reaction>
</comment>
<keyword evidence="10" id="KW-0808">Transferase</keyword>
<dbReference type="EC" id="3.1.1.5" evidence="6"/>
<dbReference type="GO" id="GO:0004622">
    <property type="term" value="F:phosphatidylcholine lysophospholipase activity"/>
    <property type="evidence" value="ECO:0007669"/>
    <property type="project" value="UniProtKB-EC"/>
</dbReference>
<evidence type="ECO:0000256" key="4">
    <source>
        <dbReference type="ARBA" id="ARBA00023098"/>
    </source>
</evidence>
<comment type="caution">
    <text evidence="10">The sequence shown here is derived from an EMBL/GenBank/DDBJ whole genome shotgun (WGS) entry which is preliminary data.</text>
</comment>
<evidence type="ECO:0000313" key="10">
    <source>
        <dbReference type="EMBL" id="RUP49135.1"/>
    </source>
</evidence>
<dbReference type="Proteomes" id="UP000268093">
    <property type="component" value="Unassembled WGS sequence"/>
</dbReference>
<dbReference type="GO" id="GO:0016740">
    <property type="term" value="F:transferase activity"/>
    <property type="evidence" value="ECO:0007669"/>
    <property type="project" value="UniProtKB-KW"/>
</dbReference>
<dbReference type="AlphaFoldDB" id="A0A433DE97"/>
<feature type="non-terminal residue" evidence="10">
    <location>
        <position position="936"/>
    </location>
</feature>
<dbReference type="PANTHER" id="PTHR10728:SF40">
    <property type="entry name" value="PATATIN FAMILY PROTEIN"/>
    <property type="match status" value="1"/>
</dbReference>
<organism evidence="10 11">
    <name type="scientific">Jimgerdemannia flammicorona</name>
    <dbReference type="NCBI Taxonomy" id="994334"/>
    <lineage>
        <taxon>Eukaryota</taxon>
        <taxon>Fungi</taxon>
        <taxon>Fungi incertae sedis</taxon>
        <taxon>Mucoromycota</taxon>
        <taxon>Mucoromycotina</taxon>
        <taxon>Endogonomycetes</taxon>
        <taxon>Endogonales</taxon>
        <taxon>Endogonaceae</taxon>
        <taxon>Jimgerdemannia</taxon>
    </lineage>
</organism>
<sequence length="936" mass="104757">MPVSVGAPNSSELVSRKMRSVVASAGRLSVTKTHFRVWALVLASTPTPPRRHQFSLMSAFLRNQVRFLCAKCFNTTFSRRILRPTPVLSLVTLGTSTTAIFTASYIRLRLGTTHCQSTEPDNKKDAQSAPAKPPTKFDKPAEWSFPSLPDLTRFSLPDFAPFDGATARLEDATARLEDAWRKFPEQMAALKESIDRWWDLVDVEQAKRLVKRVEEEAKDTRINPEVEWEARVRRGSTLCPEEQSFLTARRHRIRKRFAEFIGVNEEEVHEEDLPVIGIAASGGGYRAMIASSGMISPRHARIRRTRLRHIHCRYASTDSPFLISQFFLSISPQLLLSSQLSPLTPLSPLTLPAAISGSCWTLSLLYSTLTQPSESPSHLSLSPTTLLNHLRPRLTFNPTSFSHLTNLASVSEENQLRLVQGVLRRYGQVGDSVGLVDLTGAALGGILLTEEGGAVIEEEGKKVYLRLVKPEEVKLSRQRRFVTEGENPLPIYCSVRHEMPEGNDAAEGMKTESDGKKESYFQWFELTPFEIGSEEFNGASCFVVWLKSDAFTFSYILIIHITTILIAFAYSTLAWIPTWSFGRHFEAGRSVDRTPEQDLPIMMGLFGSAFAATLAHYYKEMRGLLPPAIVERIDGVVKEYDRSLSTIHPISPGSFPNPFLSLPPTPPSSSTPPTTSHLHLCDAGLDNNVPFHPLLRPGRACDVILALDMSADIQTAPWFERAEGYARRREVKGWPADARWREDEEMGPCVVFPSESKEVVEGEVMGEKPLTLIYLPLIANPGYAEGKFDPQTSVYCSTFNFVYDEAQVDELEGLARRNWEEGVGRVREEVRKISLEVTLYVIRPIDSKIAVPGTAALAAKRAPGNKRLHPSRKLLEGRFSPSSRRRMYTNHDTVGSTVKAVRHGCAGESWFANRACYPVWRPPEPHHTRSSERIGE</sequence>
<feature type="transmembrane region" description="Helical" evidence="8">
    <location>
        <begin position="599"/>
        <end position="618"/>
    </location>
</feature>
<dbReference type="PROSITE" id="PS51210">
    <property type="entry name" value="PLA2C"/>
    <property type="match status" value="1"/>
</dbReference>
<gene>
    <name evidence="10" type="ORF">BC936DRAFT_143222</name>
</gene>
<dbReference type="GO" id="GO:0004623">
    <property type="term" value="F:phospholipase A2 activity"/>
    <property type="evidence" value="ECO:0007669"/>
    <property type="project" value="TreeGrafter"/>
</dbReference>
<proteinExistence type="inferred from homology"/>
<evidence type="ECO:0000256" key="2">
    <source>
        <dbReference type="ARBA" id="ARBA00022801"/>
    </source>
</evidence>
<keyword evidence="2 5" id="KW-0378">Hydrolase</keyword>
<evidence type="ECO:0000259" key="9">
    <source>
        <dbReference type="PROSITE" id="PS51210"/>
    </source>
</evidence>
<evidence type="ECO:0000256" key="1">
    <source>
        <dbReference type="ARBA" id="ARBA00008780"/>
    </source>
</evidence>
<evidence type="ECO:0000256" key="7">
    <source>
        <dbReference type="SAM" id="MobiDB-lite"/>
    </source>
</evidence>
<feature type="domain" description="PLA2c" evidence="9">
    <location>
        <begin position="224"/>
        <end position="880"/>
    </location>
</feature>
<dbReference type="Pfam" id="PF01735">
    <property type="entry name" value="PLA2_B"/>
    <property type="match status" value="1"/>
</dbReference>
<keyword evidence="8" id="KW-0812">Transmembrane</keyword>
<evidence type="ECO:0000256" key="3">
    <source>
        <dbReference type="ARBA" id="ARBA00022963"/>
    </source>
</evidence>
<dbReference type="GO" id="GO:0005829">
    <property type="term" value="C:cytosol"/>
    <property type="evidence" value="ECO:0007669"/>
    <property type="project" value="TreeGrafter"/>
</dbReference>
<keyword evidence="8" id="KW-0472">Membrane</keyword>
<name>A0A433DE97_9FUNG</name>
<keyword evidence="11" id="KW-1185">Reference proteome</keyword>
<evidence type="ECO:0000313" key="11">
    <source>
        <dbReference type="Proteomes" id="UP000268093"/>
    </source>
</evidence>
<reference evidence="10 11" key="1">
    <citation type="journal article" date="2018" name="New Phytol.">
        <title>Phylogenomics of Endogonaceae and evolution of mycorrhizas within Mucoromycota.</title>
        <authorList>
            <person name="Chang Y."/>
            <person name="Desiro A."/>
            <person name="Na H."/>
            <person name="Sandor L."/>
            <person name="Lipzen A."/>
            <person name="Clum A."/>
            <person name="Barry K."/>
            <person name="Grigoriev I.V."/>
            <person name="Martin F.M."/>
            <person name="Stajich J.E."/>
            <person name="Smith M.E."/>
            <person name="Bonito G."/>
            <person name="Spatafora J.W."/>
        </authorList>
    </citation>
    <scope>NUCLEOTIDE SEQUENCE [LARGE SCALE GENOMIC DNA]</scope>
    <source>
        <strain evidence="10 11">GMNB39</strain>
    </source>
</reference>
<protein>
    <recommendedName>
        <fullName evidence="6">Lysophospholipase</fullName>
        <ecNumber evidence="6">3.1.1.5</ecNumber>
    </recommendedName>
</protein>
<keyword evidence="8" id="KW-1133">Transmembrane helix</keyword>
<dbReference type="SUPFAM" id="SSF52151">
    <property type="entry name" value="FabD/lysophospholipase-like"/>
    <property type="match status" value="1"/>
</dbReference>
<comment type="similarity">
    <text evidence="1 6">Belongs to the lysophospholipase family.</text>
</comment>
<dbReference type="InterPro" id="IPR002642">
    <property type="entry name" value="LysoPLipase_cat_dom"/>
</dbReference>
<dbReference type="GO" id="GO:0046475">
    <property type="term" value="P:glycerophospholipid catabolic process"/>
    <property type="evidence" value="ECO:0007669"/>
    <property type="project" value="TreeGrafter"/>
</dbReference>
<dbReference type="EMBL" id="RBNI01002589">
    <property type="protein sequence ID" value="RUP49135.1"/>
    <property type="molecule type" value="Genomic_DNA"/>
</dbReference>
<keyword evidence="3 5" id="KW-0442">Lipid degradation</keyword>
<accession>A0A433DE97</accession>
<evidence type="ECO:0000256" key="6">
    <source>
        <dbReference type="RuleBase" id="RU362103"/>
    </source>
</evidence>
<keyword evidence="4 5" id="KW-0443">Lipid metabolism</keyword>